<sequence length="340" mass="37177">MMQTFWASILVFGLLIIFHELGHFIAAKRVGIKVHEFSVGFGPKLLSIPRGETAYNLRLFPLGGFVRMAGMDPAEEVEDEEKSYKNKTVGQRAAVIAAGPLMNFLLAALLLMVIFMVHGFPTPTTTIGKLVPGQPAENAGLKPGDRIIAINDQPVTRWEDITSLVNAHPGQPITVTVLRDGGKEKFKLVTAVNAEGRGMIGIYPRQEMRPLGPFAALYRGMEYTVRLSGLILEFVGRMIVGQAPAEVGGPVRIVQEIHTAVQLGFFYLLQLAAFLSINLGLFNLLPIPALDGSRLLFLALEGLRGRPVDPTKENFVHLVGFGLLLLLIMVITYKDILGLL</sequence>
<dbReference type="AlphaFoldDB" id="A0AAU8PPF0"/>
<name>A0AAU8PPF0_DESK7</name>
<keyword evidence="8 11" id="KW-1133">Transmembrane helix</keyword>
<dbReference type="Gene3D" id="2.30.42.10">
    <property type="match status" value="1"/>
</dbReference>
<keyword evidence="6 11" id="KW-0378">Hydrolase</keyword>
<dbReference type="InterPro" id="IPR001478">
    <property type="entry name" value="PDZ"/>
</dbReference>
<evidence type="ECO:0000256" key="2">
    <source>
        <dbReference type="ARBA" id="ARBA00004141"/>
    </source>
</evidence>
<protein>
    <recommendedName>
        <fullName evidence="11">Zinc metalloprotease</fullName>
        <ecNumber evidence="11">3.4.24.-</ecNumber>
    </recommendedName>
</protein>
<keyword evidence="7 11" id="KW-0862">Zinc</keyword>
<evidence type="ECO:0000256" key="5">
    <source>
        <dbReference type="ARBA" id="ARBA00022692"/>
    </source>
</evidence>
<dbReference type="CDD" id="cd23081">
    <property type="entry name" value="cpPDZ_EcRseP-like"/>
    <property type="match status" value="1"/>
</dbReference>
<evidence type="ECO:0000259" key="12">
    <source>
        <dbReference type="PROSITE" id="PS50106"/>
    </source>
</evidence>
<dbReference type="EC" id="3.4.24.-" evidence="11"/>
<keyword evidence="9 11" id="KW-0482">Metalloprotease</keyword>
<evidence type="ECO:0000256" key="1">
    <source>
        <dbReference type="ARBA" id="ARBA00001947"/>
    </source>
</evidence>
<feature type="transmembrane region" description="Helical" evidence="11">
    <location>
        <begin position="93"/>
        <end position="117"/>
    </location>
</feature>
<evidence type="ECO:0000256" key="11">
    <source>
        <dbReference type="RuleBase" id="RU362031"/>
    </source>
</evidence>
<feature type="transmembrane region" description="Helical" evidence="11">
    <location>
        <begin position="314"/>
        <end position="333"/>
    </location>
</feature>
<evidence type="ECO:0000256" key="4">
    <source>
        <dbReference type="ARBA" id="ARBA00022670"/>
    </source>
</evidence>
<dbReference type="CDD" id="cd06163">
    <property type="entry name" value="S2P-M50_PDZ_RseP-like"/>
    <property type="match status" value="1"/>
</dbReference>
<feature type="transmembrane region" description="Helical" evidence="11">
    <location>
        <begin position="265"/>
        <end position="285"/>
    </location>
</feature>
<evidence type="ECO:0000256" key="3">
    <source>
        <dbReference type="ARBA" id="ARBA00007931"/>
    </source>
</evidence>
<dbReference type="InterPro" id="IPR041489">
    <property type="entry name" value="PDZ_6"/>
</dbReference>
<feature type="domain" description="PDZ" evidence="12">
    <location>
        <begin position="127"/>
        <end position="155"/>
    </location>
</feature>
<comment type="subcellular location">
    <subcellularLocation>
        <location evidence="2">Membrane</location>
        <topology evidence="2">Multi-pass membrane protein</topology>
    </subcellularLocation>
</comment>
<dbReference type="InterPro" id="IPR008915">
    <property type="entry name" value="Peptidase_M50"/>
</dbReference>
<dbReference type="SMART" id="SM00228">
    <property type="entry name" value="PDZ"/>
    <property type="match status" value="1"/>
</dbReference>
<organism evidence="13 14">
    <name type="scientific">Desulfofundulus kuznetsovii (strain DSM 6115 / VKM B-1805 / 17)</name>
    <name type="common">Desulfotomaculum kuznetsovii</name>
    <dbReference type="NCBI Taxonomy" id="760568"/>
    <lineage>
        <taxon>Bacteria</taxon>
        <taxon>Bacillati</taxon>
        <taxon>Bacillota</taxon>
        <taxon>Clostridia</taxon>
        <taxon>Eubacteriales</taxon>
        <taxon>Peptococcaceae</taxon>
        <taxon>Desulfofundulus</taxon>
    </lineage>
</organism>
<keyword evidence="10 11" id="KW-0472">Membrane</keyword>
<accession>A0AAU8PPF0</accession>
<evidence type="ECO:0000256" key="7">
    <source>
        <dbReference type="ARBA" id="ARBA00022833"/>
    </source>
</evidence>
<evidence type="ECO:0000256" key="6">
    <source>
        <dbReference type="ARBA" id="ARBA00022801"/>
    </source>
</evidence>
<comment type="cofactor">
    <cofactor evidence="1 11">
        <name>Zn(2+)</name>
        <dbReference type="ChEBI" id="CHEBI:29105"/>
    </cofactor>
</comment>
<evidence type="ECO:0000256" key="9">
    <source>
        <dbReference type="ARBA" id="ARBA00023049"/>
    </source>
</evidence>
<keyword evidence="14" id="KW-1185">Reference proteome</keyword>
<evidence type="ECO:0000256" key="8">
    <source>
        <dbReference type="ARBA" id="ARBA00022989"/>
    </source>
</evidence>
<dbReference type="GO" id="GO:0016020">
    <property type="term" value="C:membrane"/>
    <property type="evidence" value="ECO:0007669"/>
    <property type="project" value="UniProtKB-SubCell"/>
</dbReference>
<keyword evidence="4" id="KW-0645">Protease</keyword>
<dbReference type="Pfam" id="PF17820">
    <property type="entry name" value="PDZ_6"/>
    <property type="match status" value="1"/>
</dbReference>
<keyword evidence="5 11" id="KW-0812">Transmembrane</keyword>
<evidence type="ECO:0000256" key="10">
    <source>
        <dbReference type="ARBA" id="ARBA00023136"/>
    </source>
</evidence>
<dbReference type="EMBL" id="CP002770">
    <property type="protein sequence ID" value="AEG16077.1"/>
    <property type="molecule type" value="Genomic_DNA"/>
</dbReference>
<dbReference type="InterPro" id="IPR004387">
    <property type="entry name" value="Pept_M50_Zn"/>
</dbReference>
<feature type="transmembrane region" description="Helical" evidence="11">
    <location>
        <begin position="6"/>
        <end position="26"/>
    </location>
</feature>
<evidence type="ECO:0000313" key="14">
    <source>
        <dbReference type="Proteomes" id="UP000009229"/>
    </source>
</evidence>
<comment type="similarity">
    <text evidence="3 11">Belongs to the peptidase M50B family.</text>
</comment>
<dbReference type="KEGG" id="dku:Desku_2552"/>
<gene>
    <name evidence="13" type="ordered locus">Desku_2552</name>
</gene>
<dbReference type="NCBIfam" id="TIGR00054">
    <property type="entry name" value="RIP metalloprotease RseP"/>
    <property type="match status" value="1"/>
</dbReference>
<dbReference type="GO" id="GO:0004222">
    <property type="term" value="F:metalloendopeptidase activity"/>
    <property type="evidence" value="ECO:0007669"/>
    <property type="project" value="InterPro"/>
</dbReference>
<keyword evidence="11" id="KW-0479">Metal-binding</keyword>
<dbReference type="Pfam" id="PF02163">
    <property type="entry name" value="Peptidase_M50"/>
    <property type="match status" value="1"/>
</dbReference>
<dbReference type="PANTHER" id="PTHR42837">
    <property type="entry name" value="REGULATOR OF SIGMA-E PROTEASE RSEP"/>
    <property type="match status" value="1"/>
</dbReference>
<dbReference type="PANTHER" id="PTHR42837:SF2">
    <property type="entry name" value="MEMBRANE METALLOPROTEASE ARASP2, CHLOROPLASTIC-RELATED"/>
    <property type="match status" value="1"/>
</dbReference>
<dbReference type="PROSITE" id="PS50106">
    <property type="entry name" value="PDZ"/>
    <property type="match status" value="1"/>
</dbReference>
<dbReference type="GO" id="GO:0046872">
    <property type="term" value="F:metal ion binding"/>
    <property type="evidence" value="ECO:0007669"/>
    <property type="project" value="UniProtKB-KW"/>
</dbReference>
<dbReference type="SUPFAM" id="SSF50156">
    <property type="entry name" value="PDZ domain-like"/>
    <property type="match status" value="1"/>
</dbReference>
<dbReference type="InterPro" id="IPR036034">
    <property type="entry name" value="PDZ_sf"/>
</dbReference>
<dbReference type="Proteomes" id="UP000009229">
    <property type="component" value="Chromosome"/>
</dbReference>
<evidence type="ECO:0000313" key="13">
    <source>
        <dbReference type="EMBL" id="AEG16077.1"/>
    </source>
</evidence>
<proteinExistence type="inferred from homology"/>
<reference evidence="14" key="1">
    <citation type="submission" date="2011-05" db="EMBL/GenBank/DDBJ databases">
        <title>Complete sequence of Desulfotomaculum kuznetsovii DSM 6115.</title>
        <authorList>
            <person name="Lucas S."/>
            <person name="Han J."/>
            <person name="Lapidus A."/>
            <person name="Cheng J.-F."/>
            <person name="Goodwin L."/>
            <person name="Pitluck S."/>
            <person name="Peters L."/>
            <person name="Mikhailova N."/>
            <person name="Lu M."/>
            <person name="Saunders E."/>
            <person name="Han C."/>
            <person name="Tapia R."/>
            <person name="Land M."/>
            <person name="Hauser L."/>
            <person name="Kyrpides N."/>
            <person name="Ivanova N."/>
            <person name="Pagani I."/>
            <person name="Nazina T."/>
            <person name="Ivanova A."/>
            <person name="Parshina S."/>
            <person name="Kuever J."/>
            <person name="Muyzer G."/>
            <person name="Plugge C."/>
            <person name="Stams A."/>
            <person name="Woyke T."/>
        </authorList>
    </citation>
    <scope>NUCLEOTIDE SEQUENCE [LARGE SCALE GENOMIC DNA]</scope>
    <source>
        <strain evidence="14">DSM 6115 / VKM B-1805 / 17</strain>
    </source>
</reference>
<dbReference type="GO" id="GO:0006508">
    <property type="term" value="P:proteolysis"/>
    <property type="evidence" value="ECO:0007669"/>
    <property type="project" value="UniProtKB-KW"/>
</dbReference>